<feature type="compositionally biased region" description="Basic residues" evidence="1">
    <location>
        <begin position="95"/>
        <end position="105"/>
    </location>
</feature>
<organism evidence="2 3">
    <name type="scientific">Bradyrhizobium japonicum</name>
    <dbReference type="NCBI Taxonomy" id="375"/>
    <lineage>
        <taxon>Bacteria</taxon>
        <taxon>Pseudomonadati</taxon>
        <taxon>Pseudomonadota</taxon>
        <taxon>Alphaproteobacteria</taxon>
        <taxon>Hyphomicrobiales</taxon>
        <taxon>Nitrobacteraceae</taxon>
        <taxon>Bradyrhizobium</taxon>
    </lineage>
</organism>
<comment type="caution">
    <text evidence="2">The sequence shown here is derived from an EMBL/GenBank/DDBJ whole genome shotgun (WGS) entry which is preliminary data.</text>
</comment>
<protein>
    <submittedName>
        <fullName evidence="2">Uncharacterized protein</fullName>
    </submittedName>
</protein>
<accession>A0A0A3Y4N4</accession>
<dbReference type="Proteomes" id="UP000030377">
    <property type="component" value="Unassembled WGS sequence"/>
</dbReference>
<gene>
    <name evidence="2" type="ORF">MA20_02895</name>
</gene>
<evidence type="ECO:0000313" key="2">
    <source>
        <dbReference type="EMBL" id="KGT81697.1"/>
    </source>
</evidence>
<sequence length="157" mass="16597">MLRMVLLGLLILLGVGFLVSMELRNPARSTVAVVQPLAETTVGISDSHGALAKADRLEIAAASSETPAQPSLVEERISPSEGMGIASSDPPKVIDHHRHHPKSKKVAAALPKSKSKETEIKRTTISGRSKAAGDTEPCRLSAFGGLRKALNSIDCEI</sequence>
<dbReference type="RefSeq" id="WP_080751858.1">
    <property type="nucleotide sequence ID" value="NZ_CP081350.1"/>
</dbReference>
<proteinExistence type="predicted"/>
<reference evidence="2 3" key="1">
    <citation type="submission" date="2014-09" db="EMBL/GenBank/DDBJ databases">
        <title>Draft genome of Bradyrhizobium japonicum Is-34.</title>
        <authorList>
            <person name="Tsurumaru H."/>
            <person name="Yamakawa T."/>
            <person name="Hashimoto S."/>
            <person name="Okizaki K."/>
            <person name="Kanesaki Y."/>
            <person name="Yoshikawa H."/>
            <person name="Yajima S."/>
        </authorList>
    </citation>
    <scope>NUCLEOTIDE SEQUENCE [LARGE SCALE GENOMIC DNA]</scope>
    <source>
        <strain evidence="2 3">Is-34</strain>
    </source>
</reference>
<evidence type="ECO:0000313" key="3">
    <source>
        <dbReference type="Proteomes" id="UP000030377"/>
    </source>
</evidence>
<dbReference type="EMBL" id="JRPN01000001">
    <property type="protein sequence ID" value="KGT81697.1"/>
    <property type="molecule type" value="Genomic_DNA"/>
</dbReference>
<feature type="region of interest" description="Disordered" evidence="1">
    <location>
        <begin position="62"/>
        <end position="134"/>
    </location>
</feature>
<name>A0A0A3Y4N4_BRAJP</name>
<evidence type="ECO:0000256" key="1">
    <source>
        <dbReference type="SAM" id="MobiDB-lite"/>
    </source>
</evidence>
<dbReference type="AlphaFoldDB" id="A0A0A3Y4N4"/>